<proteinExistence type="predicted"/>
<comment type="caution">
    <text evidence="7">The sequence shown here is derived from an EMBL/GenBank/DDBJ whole genome shotgun (WGS) entry which is preliminary data.</text>
</comment>
<evidence type="ECO:0000256" key="2">
    <source>
        <dbReference type="ARBA" id="ARBA00022801"/>
    </source>
</evidence>
<feature type="domain" description="Retroviral polymerase SH3-like" evidence="6">
    <location>
        <begin position="796"/>
        <end position="847"/>
    </location>
</feature>
<dbReference type="PANTHER" id="PTHR42648">
    <property type="entry name" value="TRANSPOSASE, PUTATIVE-RELATED"/>
    <property type="match status" value="1"/>
</dbReference>
<feature type="domain" description="GAG-pre-integrase" evidence="5">
    <location>
        <begin position="569"/>
        <end position="641"/>
    </location>
</feature>
<evidence type="ECO:0000256" key="1">
    <source>
        <dbReference type="ARBA" id="ARBA00022723"/>
    </source>
</evidence>
<dbReference type="GO" id="GO:0046872">
    <property type="term" value="F:metal ion binding"/>
    <property type="evidence" value="ECO:0007669"/>
    <property type="project" value="UniProtKB-KW"/>
</dbReference>
<reference evidence="7" key="1">
    <citation type="journal article" date="2019" name="Sci. Rep.">
        <title>Draft genome of Tanacetum cinerariifolium, the natural source of mosquito coil.</title>
        <authorList>
            <person name="Yamashiro T."/>
            <person name="Shiraishi A."/>
            <person name="Satake H."/>
            <person name="Nakayama K."/>
        </authorList>
    </citation>
    <scope>NUCLEOTIDE SEQUENCE</scope>
</reference>
<dbReference type="PANTHER" id="PTHR42648:SF32">
    <property type="entry name" value="RIBONUCLEASE H-LIKE DOMAIN, GAG-PRE-INTEGRASE DOMAIN PROTEIN-RELATED"/>
    <property type="match status" value="1"/>
</dbReference>
<evidence type="ECO:0000313" key="7">
    <source>
        <dbReference type="EMBL" id="GEU30946.1"/>
    </source>
</evidence>
<organism evidence="7">
    <name type="scientific">Tanacetum cinerariifolium</name>
    <name type="common">Dalmatian daisy</name>
    <name type="synonym">Chrysanthemum cinerariifolium</name>
    <dbReference type="NCBI Taxonomy" id="118510"/>
    <lineage>
        <taxon>Eukaryota</taxon>
        <taxon>Viridiplantae</taxon>
        <taxon>Streptophyta</taxon>
        <taxon>Embryophyta</taxon>
        <taxon>Tracheophyta</taxon>
        <taxon>Spermatophyta</taxon>
        <taxon>Magnoliopsida</taxon>
        <taxon>eudicotyledons</taxon>
        <taxon>Gunneridae</taxon>
        <taxon>Pentapetalae</taxon>
        <taxon>asterids</taxon>
        <taxon>campanulids</taxon>
        <taxon>Asterales</taxon>
        <taxon>Asteraceae</taxon>
        <taxon>Asteroideae</taxon>
        <taxon>Anthemideae</taxon>
        <taxon>Anthemidinae</taxon>
        <taxon>Tanacetum</taxon>
    </lineage>
</organism>
<dbReference type="Pfam" id="PF07727">
    <property type="entry name" value="RVT_2"/>
    <property type="match status" value="1"/>
</dbReference>
<evidence type="ECO:0000259" key="6">
    <source>
        <dbReference type="Pfam" id="PF25597"/>
    </source>
</evidence>
<evidence type="ECO:0000259" key="4">
    <source>
        <dbReference type="Pfam" id="PF07727"/>
    </source>
</evidence>
<feature type="domain" description="Reverse transcriptase Ty1/copia-type" evidence="4">
    <location>
        <begin position="1150"/>
        <end position="1228"/>
    </location>
</feature>
<dbReference type="InterPro" id="IPR012337">
    <property type="entry name" value="RNaseH-like_sf"/>
</dbReference>
<dbReference type="InterPro" id="IPR057670">
    <property type="entry name" value="SH3_retrovirus"/>
</dbReference>
<dbReference type="EMBL" id="BKCJ010000204">
    <property type="protein sequence ID" value="GEU30946.1"/>
    <property type="molecule type" value="Genomic_DNA"/>
</dbReference>
<dbReference type="Pfam" id="PF25597">
    <property type="entry name" value="SH3_retrovirus"/>
    <property type="match status" value="1"/>
</dbReference>
<dbReference type="Pfam" id="PF13976">
    <property type="entry name" value="gag_pre-integrs"/>
    <property type="match status" value="1"/>
</dbReference>
<keyword evidence="2" id="KW-0378">Hydrolase</keyword>
<feature type="compositionally biased region" description="Basic and acidic residues" evidence="3">
    <location>
        <begin position="952"/>
        <end position="963"/>
    </location>
</feature>
<dbReference type="InterPro" id="IPR013103">
    <property type="entry name" value="RVT_2"/>
</dbReference>
<dbReference type="InterPro" id="IPR025724">
    <property type="entry name" value="GAG-pre-integrase_dom"/>
</dbReference>
<evidence type="ECO:0000256" key="3">
    <source>
        <dbReference type="SAM" id="MobiDB-lite"/>
    </source>
</evidence>
<dbReference type="GO" id="GO:0003676">
    <property type="term" value="F:nucleic acid binding"/>
    <property type="evidence" value="ECO:0007669"/>
    <property type="project" value="InterPro"/>
</dbReference>
<name>A0A6L2J2B8_TANCI</name>
<dbReference type="InterPro" id="IPR036397">
    <property type="entry name" value="RNaseH_sf"/>
</dbReference>
<sequence length="1379" mass="155124">MDSLSPQVVFAAKLPILNPNEFDLWKIRIEQYFLMTDYSLWEVILNGNSPAPTRVVEGVLQPVASTTAEQKLAKKNELKARGTLLIALPEKHQLKFNSHKDTKTLMEAIKKRFGRNTETKKVQKTILKQEYENFTGTTTQNLAFMSSSTTDNTTESVSAAASVSAVCAKMLVSFLPNVDSLSNMAMLTMKARRFLQMTGRNLGANGPTSLSLICIKWSVITATGRDILQRSVGSYDWSFQAEEEPANYALMTFLSSSSSSDNEFDVISYQTGLESVEARLLVYKQNESIFKEDIKLLKLEAFCLDVETSIPAATPNLASPKPTSNGKRRNRKAYFVCKSLDHLIKDYDYHEKKMAKPTVRNHAHMGNHKHYAPMTHQNPQKHKVPASVLTQSKPVSITVVRPVSTVVPKIKVTRPKQVQQIVTKPKSPIRRNITRSPSPKTSNSPPRVTVVKALVVNDAQGLQGKLEWRPKCPILNHGNPQHALKDKGVIDSGCSRHMTGNMSYLSDFKELNGGYVAFGELKLNLFSVSQMCDKKNIFLFTDTECLVLSPDFKLPDESQVLLRFHRENNMYKVNLKNIVPSGDLTCLFAKATIDESNLWHRRLGHINFKTMNKLVKGNLLEDYQQKFLKMITCVACKKGKQHRASCKTKHVSSINQPLYRLHMDLFGPTFVKSLNKKSYCLVVTDYYSRFTWVFFLVTKDETTPILKTFLTGLENQLSLKQNSIAERKNRTLIEAARTMLTDSLLPIPFWAEAVNTACYVQNRVLVTKHHNKTPYEHLHGRTPSIGFMRPFGCLMTILNTLDSLRKCKGKVDERFLVGYSVSSKAFRVFNSRTRIVQETLHVNFIENHPNITGSGPTWLFDIDSLTNTMNYQPVTAVNQSNHSVRFQDKFDAKKAREEGDQQYVIFLVWSSGSTNPQNNDGDVAFVEKELDFDAKKHESEVIVSPSSSAQSRKQDDKTKKEAKGKSLVESFTGYIYLSANFEDYSDNSINEINAARTLVPTVGQISSNGTNTISACGPSNAAASQTHGKSSFIDASQLPDDPDMSELEDISYSYDENNVGAEADFTNLETSITVSPISTTRVHKDHPATQIIGDLSSVTQTRSMTRVAKDQGGLSQMFNDYFHTSMQEELLQFKMQKVWVLVDLPYGKRAIGHTQEEGIDYEEVFSPVARIKAIRLFLAYASFMSFMVYQMDVKSAFLYGTIEEEVYVCQPPGFEDPDHLTKSAKRSRSNNVYQKAEKGYSAGSDLLKQKKDEIFISQDKYVAKILRKFGLTEGKSASTPIDTEKPLLKDPDGKDIDVHTYRSTIGSLMYLTSSKPDIMFAVCACACFQVTPKASHLHAVKRIFRYLKGKLHLGLWYLKDSPFDLVAYSDSDYAGTSLD</sequence>
<gene>
    <name evidence="7" type="ORF">Tci_002924</name>
</gene>
<accession>A0A6L2J2B8</accession>
<dbReference type="GO" id="GO:0016787">
    <property type="term" value="F:hydrolase activity"/>
    <property type="evidence" value="ECO:0007669"/>
    <property type="project" value="UniProtKB-KW"/>
</dbReference>
<protein>
    <submittedName>
        <fullName evidence="7">Uncharacterized protein</fullName>
    </submittedName>
</protein>
<feature type="non-terminal residue" evidence="7">
    <location>
        <position position="1379"/>
    </location>
</feature>
<dbReference type="SUPFAM" id="SSF53098">
    <property type="entry name" value="Ribonuclease H-like"/>
    <property type="match status" value="1"/>
</dbReference>
<dbReference type="InterPro" id="IPR039537">
    <property type="entry name" value="Retrotran_Ty1/copia-like"/>
</dbReference>
<evidence type="ECO:0000259" key="5">
    <source>
        <dbReference type="Pfam" id="PF13976"/>
    </source>
</evidence>
<feature type="region of interest" description="Disordered" evidence="3">
    <location>
        <begin position="937"/>
        <end position="963"/>
    </location>
</feature>
<keyword evidence="1" id="KW-0479">Metal-binding</keyword>
<dbReference type="Gene3D" id="3.30.420.10">
    <property type="entry name" value="Ribonuclease H-like superfamily/Ribonuclease H"/>
    <property type="match status" value="2"/>
</dbReference>